<keyword evidence="2" id="KW-0472">Membrane</keyword>
<dbReference type="OrthoDB" id="10349084at2759"/>
<keyword evidence="4" id="KW-1185">Reference proteome</keyword>
<gene>
    <name evidence="3" type="ORF">GJ744_007342</name>
</gene>
<evidence type="ECO:0000256" key="2">
    <source>
        <dbReference type="SAM" id="Phobius"/>
    </source>
</evidence>
<feature type="transmembrane region" description="Helical" evidence="2">
    <location>
        <begin position="157"/>
        <end position="174"/>
    </location>
</feature>
<keyword evidence="2" id="KW-1133">Transmembrane helix</keyword>
<dbReference type="EMBL" id="JAACFV010000036">
    <property type="protein sequence ID" value="KAF7509831.1"/>
    <property type="molecule type" value="Genomic_DNA"/>
</dbReference>
<feature type="transmembrane region" description="Helical" evidence="2">
    <location>
        <begin position="186"/>
        <end position="205"/>
    </location>
</feature>
<sequence length="325" mass="35718">MAEYALSVPSALVGPHTSSAASFKKNINSPISLSIPAHCFHSYFMICQRRQSSNSSNPLPEYQVHGEDVPPSYPLDDLSGSPARPKETHTQLPRNETRTGASTLPLAEDYGHVQNGMNFDVEAHMVAANTDRDIPRMDTSSSANDARRRPRHTGLDAFANSFLLCAVIFWPINISLECHSTMSKVVFYGLPTLALFFLWMAMFQVKGCYAIKREGKTTMQYKRIVSHRLCLMLLLVIVSVLALWQTAFRLCRDGCTSGPGDGKACAKEAPLNASLDASSSLAPNASSNASSNASFNASSDPSPNIMNHVWADIPSWFFLVRIREQ</sequence>
<name>A0A8H7E7K4_9EURO</name>
<feature type="region of interest" description="Disordered" evidence="1">
    <location>
        <begin position="54"/>
        <end position="101"/>
    </location>
</feature>
<reference evidence="3" key="1">
    <citation type="submission" date="2020-02" db="EMBL/GenBank/DDBJ databases">
        <authorList>
            <person name="Palmer J.M."/>
        </authorList>
    </citation>
    <scope>NUCLEOTIDE SEQUENCE</scope>
    <source>
        <strain evidence="3">EPUS1.4</strain>
        <tissue evidence="3">Thallus</tissue>
    </source>
</reference>
<accession>A0A8H7E7K4</accession>
<protein>
    <submittedName>
        <fullName evidence="3">Uncharacterized protein</fullName>
    </submittedName>
</protein>
<comment type="caution">
    <text evidence="3">The sequence shown here is derived from an EMBL/GenBank/DDBJ whole genome shotgun (WGS) entry which is preliminary data.</text>
</comment>
<evidence type="ECO:0000313" key="3">
    <source>
        <dbReference type="EMBL" id="KAF7509831.1"/>
    </source>
</evidence>
<proteinExistence type="predicted"/>
<feature type="compositionally biased region" description="Polar residues" evidence="1">
    <location>
        <begin position="90"/>
        <end position="101"/>
    </location>
</feature>
<keyword evidence="2" id="KW-0812">Transmembrane</keyword>
<evidence type="ECO:0000313" key="4">
    <source>
        <dbReference type="Proteomes" id="UP000606974"/>
    </source>
</evidence>
<feature type="transmembrane region" description="Helical" evidence="2">
    <location>
        <begin position="225"/>
        <end position="244"/>
    </location>
</feature>
<organism evidence="3 4">
    <name type="scientific">Endocarpon pusillum</name>
    <dbReference type="NCBI Taxonomy" id="364733"/>
    <lineage>
        <taxon>Eukaryota</taxon>
        <taxon>Fungi</taxon>
        <taxon>Dikarya</taxon>
        <taxon>Ascomycota</taxon>
        <taxon>Pezizomycotina</taxon>
        <taxon>Eurotiomycetes</taxon>
        <taxon>Chaetothyriomycetidae</taxon>
        <taxon>Verrucariales</taxon>
        <taxon>Verrucariaceae</taxon>
        <taxon>Endocarpon</taxon>
    </lineage>
</organism>
<evidence type="ECO:0000256" key="1">
    <source>
        <dbReference type="SAM" id="MobiDB-lite"/>
    </source>
</evidence>
<dbReference type="Proteomes" id="UP000606974">
    <property type="component" value="Unassembled WGS sequence"/>
</dbReference>
<dbReference type="AlphaFoldDB" id="A0A8H7E7K4"/>